<gene>
    <name evidence="2" type="ORF">GCM10010918_25800</name>
</gene>
<protein>
    <submittedName>
        <fullName evidence="2">Zinc protease</fullName>
    </submittedName>
</protein>
<dbReference type="GO" id="GO:0006508">
    <property type="term" value="P:proteolysis"/>
    <property type="evidence" value="ECO:0007669"/>
    <property type="project" value="UniProtKB-KW"/>
</dbReference>
<evidence type="ECO:0000313" key="2">
    <source>
        <dbReference type="EMBL" id="GGG69463.1"/>
    </source>
</evidence>
<dbReference type="EMBL" id="BMHY01000004">
    <property type="protein sequence ID" value="GGG69463.1"/>
    <property type="molecule type" value="Genomic_DNA"/>
</dbReference>
<organism evidence="2 3">
    <name type="scientific">Paenibacillus radicis</name>
    <name type="common">ex Gao et al. 2016</name>
    <dbReference type="NCBI Taxonomy" id="1737354"/>
    <lineage>
        <taxon>Bacteria</taxon>
        <taxon>Bacillati</taxon>
        <taxon>Bacillota</taxon>
        <taxon>Bacilli</taxon>
        <taxon>Bacillales</taxon>
        <taxon>Paenibacillaceae</taxon>
        <taxon>Paenibacillus</taxon>
    </lineage>
</organism>
<dbReference type="PANTHER" id="PTHR30399:SF1">
    <property type="entry name" value="UTP PYROPHOSPHATASE"/>
    <property type="match status" value="1"/>
</dbReference>
<dbReference type="Pfam" id="PF01863">
    <property type="entry name" value="YgjP-like"/>
    <property type="match status" value="1"/>
</dbReference>
<sequence>MHIVVDDQKIYFHVQYGAGKKVSIQMDPSGLITVKAPNGTKDEQLMQLVKRYSKQILQRRHALEAAQTVSHTKDYEGNGKFLHFGKYYSLNELIETEGLSTEEQKHKLKRFYFTSCKKIVGERIKVYQEQLKVRPKSFEIVESLTKWGSCSSNRNLTFNYLLAMAPLDVIDYVVVHELVHLHHMNHDRSFWRRVGSIMPDYEEKEQYLARHAQAMTL</sequence>
<proteinExistence type="predicted"/>
<dbReference type="GO" id="GO:0008233">
    <property type="term" value="F:peptidase activity"/>
    <property type="evidence" value="ECO:0007669"/>
    <property type="project" value="UniProtKB-KW"/>
</dbReference>
<reference evidence="2 3" key="1">
    <citation type="journal article" date="2014" name="Int. J. Syst. Evol. Microbiol.">
        <title>Complete genome sequence of Corynebacterium casei LMG S-19264T (=DSM 44701T), isolated from a smear-ripened cheese.</title>
        <authorList>
            <consortium name="US DOE Joint Genome Institute (JGI-PGF)"/>
            <person name="Walter F."/>
            <person name="Albersmeier A."/>
            <person name="Kalinowski J."/>
            <person name="Ruckert C."/>
        </authorList>
    </citation>
    <scope>NUCLEOTIDE SEQUENCE [LARGE SCALE GENOMIC DNA]</scope>
    <source>
        <strain evidence="2 3">CGMCC 1.15286</strain>
    </source>
</reference>
<comment type="caution">
    <text evidence="2">The sequence shown here is derived from an EMBL/GenBank/DDBJ whole genome shotgun (WGS) entry which is preliminary data.</text>
</comment>
<evidence type="ECO:0000313" key="3">
    <source>
        <dbReference type="Proteomes" id="UP000600247"/>
    </source>
</evidence>
<dbReference type="AlphaFoldDB" id="A0A917H7X2"/>
<dbReference type="InterPro" id="IPR002725">
    <property type="entry name" value="YgjP-like_metallopeptidase"/>
</dbReference>
<feature type="domain" description="YgjP-like metallopeptidase" evidence="1">
    <location>
        <begin position="20"/>
        <end position="211"/>
    </location>
</feature>
<keyword evidence="2" id="KW-0645">Protease</keyword>
<dbReference type="CDD" id="cd07344">
    <property type="entry name" value="M48_yhfN_like"/>
    <property type="match status" value="1"/>
</dbReference>
<keyword evidence="3" id="KW-1185">Reference proteome</keyword>
<keyword evidence="2" id="KW-0378">Hydrolase</keyword>
<evidence type="ECO:0000259" key="1">
    <source>
        <dbReference type="Pfam" id="PF01863"/>
    </source>
</evidence>
<name>A0A917H7X2_9BACL</name>
<dbReference type="Proteomes" id="UP000600247">
    <property type="component" value="Unassembled WGS sequence"/>
</dbReference>
<dbReference type="Gene3D" id="3.30.2010.10">
    <property type="entry name" value="Metalloproteases ('zincins'), catalytic domain"/>
    <property type="match status" value="1"/>
</dbReference>
<accession>A0A917H7X2</accession>
<dbReference type="RefSeq" id="WP_188889586.1">
    <property type="nucleotide sequence ID" value="NZ_BMHY01000004.1"/>
</dbReference>
<dbReference type="PANTHER" id="PTHR30399">
    <property type="entry name" value="UNCHARACTERIZED PROTEIN YGJP"/>
    <property type="match status" value="1"/>
</dbReference>
<dbReference type="InterPro" id="IPR053136">
    <property type="entry name" value="UTP_pyrophosphatase-like"/>
</dbReference>